<dbReference type="InterPro" id="IPR036583">
    <property type="entry name" value="23S_rRNA_IVS_sf"/>
</dbReference>
<gene>
    <name evidence="1" type="ORF">COT97_02665</name>
</gene>
<name>A0A2H0V528_9BACT</name>
<sequence length="118" mass="13813">MTDETFHNSLKRLMKEYAHLIYKISKNFPRKELFGISSQIRRSSLSVALNYVEGYARGRIKENKKFLDISYASLKEAEFTLDFAKEEGFEMNQNEYNHAKSLSDKIGGMLWSTKENMK</sequence>
<dbReference type="AlphaFoldDB" id="A0A2H0V528"/>
<dbReference type="SUPFAM" id="SSF158446">
    <property type="entry name" value="IVS-encoded protein-like"/>
    <property type="match status" value="1"/>
</dbReference>
<comment type="caution">
    <text evidence="1">The sequence shown here is derived from an EMBL/GenBank/DDBJ whole genome shotgun (WGS) entry which is preliminary data.</text>
</comment>
<proteinExistence type="predicted"/>
<dbReference type="PANTHER" id="PTHR38471:SF2">
    <property type="entry name" value="FOUR HELIX BUNDLE PROTEIN"/>
    <property type="match status" value="1"/>
</dbReference>
<dbReference type="NCBIfam" id="TIGR02436">
    <property type="entry name" value="four helix bundle protein"/>
    <property type="match status" value="1"/>
</dbReference>
<protein>
    <submittedName>
        <fullName evidence="1">Four helix bundle protein</fullName>
    </submittedName>
</protein>
<evidence type="ECO:0000313" key="2">
    <source>
        <dbReference type="Proteomes" id="UP000229901"/>
    </source>
</evidence>
<organism evidence="1 2">
    <name type="scientific">Candidatus Falkowbacteria bacterium CG10_big_fil_rev_8_21_14_0_10_39_11</name>
    <dbReference type="NCBI Taxonomy" id="1974565"/>
    <lineage>
        <taxon>Bacteria</taxon>
        <taxon>Candidatus Falkowiibacteriota</taxon>
    </lineage>
</organism>
<dbReference type="InterPro" id="IPR012657">
    <property type="entry name" value="23S_rRNA-intervening_sequence"/>
</dbReference>
<accession>A0A2H0V528</accession>
<dbReference type="PANTHER" id="PTHR38471">
    <property type="entry name" value="FOUR HELIX BUNDLE PROTEIN"/>
    <property type="match status" value="1"/>
</dbReference>
<evidence type="ECO:0000313" key="1">
    <source>
        <dbReference type="EMBL" id="PIR94183.1"/>
    </source>
</evidence>
<dbReference type="Pfam" id="PF05635">
    <property type="entry name" value="23S_rRNA_IVP"/>
    <property type="match status" value="1"/>
</dbReference>
<dbReference type="Proteomes" id="UP000229901">
    <property type="component" value="Unassembled WGS sequence"/>
</dbReference>
<dbReference type="CDD" id="cd16377">
    <property type="entry name" value="23S_rRNA_IVP_like"/>
    <property type="match status" value="1"/>
</dbReference>
<dbReference type="EMBL" id="PFAP01000015">
    <property type="protein sequence ID" value="PIR94183.1"/>
    <property type="molecule type" value="Genomic_DNA"/>
</dbReference>
<reference evidence="2" key="1">
    <citation type="submission" date="2017-09" db="EMBL/GenBank/DDBJ databases">
        <title>Depth-based differentiation of microbial function through sediment-hosted aquifers and enrichment of novel symbionts in the deep terrestrial subsurface.</title>
        <authorList>
            <person name="Probst A.J."/>
            <person name="Ladd B."/>
            <person name="Jarett J.K."/>
            <person name="Geller-Mcgrath D.E."/>
            <person name="Sieber C.M.K."/>
            <person name="Emerson J.B."/>
            <person name="Anantharaman K."/>
            <person name="Thomas B.C."/>
            <person name="Malmstrom R."/>
            <person name="Stieglmeier M."/>
            <person name="Klingl A."/>
            <person name="Woyke T."/>
            <person name="Ryan C.M."/>
            <person name="Banfield J.F."/>
        </authorList>
    </citation>
    <scope>NUCLEOTIDE SEQUENCE [LARGE SCALE GENOMIC DNA]</scope>
</reference>
<dbReference type="Gene3D" id="1.20.1440.60">
    <property type="entry name" value="23S rRNA-intervening sequence"/>
    <property type="match status" value="1"/>
</dbReference>